<dbReference type="Proteomes" id="UP000198571">
    <property type="component" value="Unassembled WGS sequence"/>
</dbReference>
<dbReference type="PANTHER" id="PTHR34227:SF1">
    <property type="entry name" value="DIMETHYL SULFOXIDE REDUCTASE CHAPERONE-RELATED"/>
    <property type="match status" value="1"/>
</dbReference>
<evidence type="ECO:0000256" key="1">
    <source>
        <dbReference type="ARBA" id="ARBA00023186"/>
    </source>
</evidence>
<dbReference type="InterPro" id="IPR036411">
    <property type="entry name" value="TorD-like_sf"/>
</dbReference>
<evidence type="ECO:0000313" key="2">
    <source>
        <dbReference type="EMBL" id="SES27279.1"/>
    </source>
</evidence>
<evidence type="ECO:0000313" key="3">
    <source>
        <dbReference type="Proteomes" id="UP000198571"/>
    </source>
</evidence>
<dbReference type="InterPro" id="IPR020945">
    <property type="entry name" value="DMSO/NO3_reduct_chaperone"/>
</dbReference>
<dbReference type="SUPFAM" id="SSF89155">
    <property type="entry name" value="TorD-like"/>
    <property type="match status" value="1"/>
</dbReference>
<dbReference type="EMBL" id="FOGT01000013">
    <property type="protein sequence ID" value="SES27279.1"/>
    <property type="molecule type" value="Genomic_DNA"/>
</dbReference>
<sequence length="246" mass="28704">MASSNTTIDMRQVLSLIEVRTHYYNLLRQLFLSEPTEQLLLEIKESMIFKEFPFQDSNPLLQKGCMLAAEAMESYDSRRKQDFEDLHWDYTRMFVGPYELPAPPWASAYSGDGRLLFQNETQQIRKAYAKYGFQLKNFGSEAEDHIGYELDFMYRLTKETASLLEREEFGKAQSCIRDQIIFIEQHLFSWIPSFRKEMETAAHMPFYKGVAAVLEGALQLDRLLLNELSEFLLLSVNTKTEVTEDV</sequence>
<keyword evidence="3" id="KW-1185">Reference proteome</keyword>
<keyword evidence="1" id="KW-0143">Chaperone</keyword>
<name>A0A1H9W0H5_9BACI</name>
<dbReference type="RefSeq" id="WP_093054074.1">
    <property type="nucleotide sequence ID" value="NZ_FOGT01000013.1"/>
</dbReference>
<dbReference type="AlphaFoldDB" id="A0A1H9W0H5"/>
<dbReference type="PANTHER" id="PTHR34227">
    <property type="entry name" value="CHAPERONE PROTEIN YCDY"/>
    <property type="match status" value="1"/>
</dbReference>
<dbReference type="Gene3D" id="1.10.3480.10">
    <property type="entry name" value="TorD-like"/>
    <property type="match status" value="1"/>
</dbReference>
<gene>
    <name evidence="2" type="ORF">SAMN05518684_113107</name>
</gene>
<proteinExistence type="predicted"/>
<dbReference type="InterPro" id="IPR050289">
    <property type="entry name" value="TorD/DmsD_chaperones"/>
</dbReference>
<accession>A0A1H9W0H5</accession>
<reference evidence="3" key="1">
    <citation type="submission" date="2016-10" db="EMBL/GenBank/DDBJ databases">
        <authorList>
            <person name="Varghese N."/>
            <person name="Submissions S."/>
        </authorList>
    </citation>
    <scope>NUCLEOTIDE SEQUENCE [LARGE SCALE GENOMIC DNA]</scope>
    <source>
        <strain evidence="3">S9</strain>
    </source>
</reference>
<dbReference type="Pfam" id="PF02613">
    <property type="entry name" value="Nitrate_red_del"/>
    <property type="match status" value="1"/>
</dbReference>
<protein>
    <submittedName>
        <fullName evidence="2">Chaperone TorD involved in molybdoenzyme TorA maturation</fullName>
    </submittedName>
</protein>
<dbReference type="OrthoDB" id="9795302at2"/>
<dbReference type="STRING" id="1601833.SAMN05518684_113107"/>
<organism evidence="2 3">
    <name type="scientific">Salipaludibacillus aurantiacus</name>
    <dbReference type="NCBI Taxonomy" id="1601833"/>
    <lineage>
        <taxon>Bacteria</taxon>
        <taxon>Bacillati</taxon>
        <taxon>Bacillota</taxon>
        <taxon>Bacilli</taxon>
        <taxon>Bacillales</taxon>
        <taxon>Bacillaceae</taxon>
    </lineage>
</organism>